<reference evidence="2 3" key="1">
    <citation type="journal article" date="2023" name="Int. J. Syst. Evol. Microbiol.">
        <title>Streptococcus sciuri sp. nov., Staphylococcus marylandisciuri sp. nov. and Staphylococcus americanisciuri sp. nov., isolated from faeces of eastern grey squirrel (Sciurus carolinensis).</title>
        <authorList>
            <person name="Volokhov D.V."/>
            <person name="Zagorodnyaya T.A."/>
            <person name="Furtak V.A."/>
            <person name="Nattanmai G."/>
            <person name="Randall L."/>
            <person name="Jose S."/>
            <person name="Gao Y."/>
            <person name="Eisenberg T."/>
            <person name="Delmonte P."/>
            <person name="Blom J."/>
            <person name="Mitchell K.K."/>
        </authorList>
    </citation>
    <scope>NUCLEOTIDE SEQUENCE [LARGE SCALE GENOMIC DNA]</scope>
    <source>
        <strain evidence="2 3">SQ9-PEA</strain>
    </source>
</reference>
<dbReference type="InterPro" id="IPR043472">
    <property type="entry name" value="Macro_dom-like"/>
</dbReference>
<dbReference type="GO" id="GO:0016787">
    <property type="term" value="F:hydrolase activity"/>
    <property type="evidence" value="ECO:0007669"/>
    <property type="project" value="UniProtKB-KW"/>
</dbReference>
<name>A0ABT2F7Q1_9STRE</name>
<dbReference type="Gene3D" id="3.40.220.10">
    <property type="entry name" value="Leucine Aminopeptidase, subunit E, domain 1"/>
    <property type="match status" value="1"/>
</dbReference>
<dbReference type="SMART" id="SM00506">
    <property type="entry name" value="A1pp"/>
    <property type="match status" value="1"/>
</dbReference>
<dbReference type="InterPro" id="IPR002589">
    <property type="entry name" value="Macro_dom"/>
</dbReference>
<evidence type="ECO:0000313" key="2">
    <source>
        <dbReference type="EMBL" id="MCS4488444.1"/>
    </source>
</evidence>
<dbReference type="Pfam" id="PF01661">
    <property type="entry name" value="Macro"/>
    <property type="match status" value="1"/>
</dbReference>
<proteinExistence type="predicted"/>
<dbReference type="NCBIfam" id="NF003163">
    <property type="entry name" value="PRK04143.1"/>
    <property type="match status" value="1"/>
</dbReference>
<dbReference type="SUPFAM" id="SSF52949">
    <property type="entry name" value="Macro domain-like"/>
    <property type="match status" value="1"/>
</dbReference>
<protein>
    <submittedName>
        <fullName evidence="2">Protein-ADP-ribose hydrolase</fullName>
    </submittedName>
</protein>
<sequence>MIQEKNRRYLLKQLLAEDDRYKDVKIPTDETGQKLLLRALFNVRPAKFVSEEFLAVQNRYLQAELEEKGITKLEDLTEIEPNLYIWQGDITTLSVDGIVNAANNRMLGCFIPNHTCIDNAIHTFAGVQLRSACQDFMAEQNHLEETGQAKITSAYNLPSSYILHTVGPIIHGALRQEDKDLLASCYQSCLELAVENGLKTLAFCCISTGEFHFPQQEAAEIAVATVKEFQAKHDVKVIFNVFKEEDKKIYEQLLG</sequence>
<dbReference type="Proteomes" id="UP001206548">
    <property type="component" value="Unassembled WGS sequence"/>
</dbReference>
<keyword evidence="3" id="KW-1185">Reference proteome</keyword>
<dbReference type="PROSITE" id="PS51154">
    <property type="entry name" value="MACRO"/>
    <property type="match status" value="1"/>
</dbReference>
<accession>A0ABT2F7Q1</accession>
<keyword evidence="2" id="KW-0378">Hydrolase</keyword>
<feature type="domain" description="Macro" evidence="1">
    <location>
        <begin position="70"/>
        <end position="255"/>
    </location>
</feature>
<comment type="caution">
    <text evidence="2">The sequence shown here is derived from an EMBL/GenBank/DDBJ whole genome shotgun (WGS) entry which is preliminary data.</text>
</comment>
<dbReference type="PANTHER" id="PTHR11106">
    <property type="entry name" value="GANGLIOSIDE INDUCED DIFFERENTIATION ASSOCIATED PROTEIN 2-RELATED"/>
    <property type="match status" value="1"/>
</dbReference>
<evidence type="ECO:0000313" key="3">
    <source>
        <dbReference type="Proteomes" id="UP001206548"/>
    </source>
</evidence>
<dbReference type="PANTHER" id="PTHR11106:SF27">
    <property type="entry name" value="MACRO DOMAIN-CONTAINING PROTEIN"/>
    <property type="match status" value="1"/>
</dbReference>
<gene>
    <name evidence="2" type="ORF">NXS10_05660</name>
</gene>
<dbReference type="EMBL" id="JANUXX010000006">
    <property type="protein sequence ID" value="MCS4488444.1"/>
    <property type="molecule type" value="Genomic_DNA"/>
</dbReference>
<dbReference type="CDD" id="cd02908">
    <property type="entry name" value="Macro_OAADPr_deacetylase"/>
    <property type="match status" value="1"/>
</dbReference>
<dbReference type="RefSeq" id="WP_259138640.1">
    <property type="nucleotide sequence ID" value="NZ_JANUXX010000006.1"/>
</dbReference>
<organism evidence="2 3">
    <name type="scientific">Streptococcus sciuri</name>
    <dbReference type="NCBI Taxonomy" id="2973939"/>
    <lineage>
        <taxon>Bacteria</taxon>
        <taxon>Bacillati</taxon>
        <taxon>Bacillota</taxon>
        <taxon>Bacilli</taxon>
        <taxon>Lactobacillales</taxon>
        <taxon>Streptococcaceae</taxon>
        <taxon>Streptococcus</taxon>
    </lineage>
</organism>
<evidence type="ECO:0000259" key="1">
    <source>
        <dbReference type="PROSITE" id="PS51154"/>
    </source>
</evidence>